<keyword evidence="2" id="KW-0548">Nucleotidyltransferase</keyword>
<accession>A0A2M6W5U0</accession>
<dbReference type="EMBL" id="PFBV01000005">
    <property type="protein sequence ID" value="PIT88141.1"/>
    <property type="molecule type" value="Genomic_DNA"/>
</dbReference>
<feature type="domain" description="Nucleotidyl transferase" evidence="1">
    <location>
        <begin position="2"/>
        <end position="242"/>
    </location>
</feature>
<dbReference type="Proteomes" id="UP000231426">
    <property type="component" value="Unassembled WGS sequence"/>
</dbReference>
<dbReference type="Pfam" id="PF00483">
    <property type="entry name" value="NTP_transferase"/>
    <property type="match status" value="1"/>
</dbReference>
<gene>
    <name evidence="2" type="ORF">COU29_03970</name>
</gene>
<dbReference type="AlphaFoldDB" id="A0A2M6W5U0"/>
<organism evidence="2 3">
    <name type="scientific">Candidatus Magasanikbacteria bacterium CG10_big_fil_rev_8_21_14_0_10_36_32</name>
    <dbReference type="NCBI Taxonomy" id="1974646"/>
    <lineage>
        <taxon>Bacteria</taxon>
        <taxon>Candidatus Magasanikiibacteriota</taxon>
    </lineage>
</organism>
<dbReference type="PANTHER" id="PTHR47183">
    <property type="entry name" value="GLUCOSE-1-PHOSPHATE CYTIDYLYLTRANSFERASE-RELATED"/>
    <property type="match status" value="1"/>
</dbReference>
<sequence length="265" mass="30564">MKTIILCGGTGTRMKEETEFRPKPLVEVGGKPILWHIMKIYAHHGFNDFVLALGYKGNMIKEYFLNWRTKLSDFSLNTKTGELTFHNNDCDDFKITFAETGPNSLTGERVRRLKDYIGTDEHFMVTYGDGVADIDIKDLVNFHKSHNSLATITGTKTAPRFGILNVDHTTNKLVDFSQHKVTSENENEIDNNKNIINGGFMVLKREVLDMIEPGSMIESVFPKLAKDGQLHVYVHKGKWKCMDTYKEVEEMNEHWQKDPFWKIWN</sequence>
<comment type="caution">
    <text evidence="2">The sequence shown here is derived from an EMBL/GenBank/DDBJ whole genome shotgun (WGS) entry which is preliminary data.</text>
</comment>
<name>A0A2M6W5U0_9BACT</name>
<dbReference type="GO" id="GO:0047343">
    <property type="term" value="F:glucose-1-phosphate cytidylyltransferase activity"/>
    <property type="evidence" value="ECO:0007669"/>
    <property type="project" value="InterPro"/>
</dbReference>
<proteinExistence type="predicted"/>
<keyword evidence="2" id="KW-0808">Transferase</keyword>
<evidence type="ECO:0000259" key="1">
    <source>
        <dbReference type="Pfam" id="PF00483"/>
    </source>
</evidence>
<evidence type="ECO:0000313" key="3">
    <source>
        <dbReference type="Proteomes" id="UP000231426"/>
    </source>
</evidence>
<dbReference type="Gene3D" id="3.90.550.10">
    <property type="entry name" value="Spore Coat Polysaccharide Biosynthesis Protein SpsA, Chain A"/>
    <property type="match status" value="1"/>
</dbReference>
<dbReference type="PANTHER" id="PTHR47183:SF1">
    <property type="entry name" value="GLUCOSE-1-PHOSPHATE CYTIDYLYLTRANSFERASE"/>
    <property type="match status" value="1"/>
</dbReference>
<dbReference type="InterPro" id="IPR013446">
    <property type="entry name" value="G1P_cyt_trans-like"/>
</dbReference>
<dbReference type="SUPFAM" id="SSF53448">
    <property type="entry name" value="Nucleotide-diphospho-sugar transferases"/>
    <property type="match status" value="1"/>
</dbReference>
<reference evidence="3" key="1">
    <citation type="submission" date="2017-09" db="EMBL/GenBank/DDBJ databases">
        <title>Depth-based differentiation of microbial function through sediment-hosted aquifers and enrichment of novel symbionts in the deep terrestrial subsurface.</title>
        <authorList>
            <person name="Probst A.J."/>
            <person name="Ladd B."/>
            <person name="Jarett J.K."/>
            <person name="Geller-Mcgrath D.E."/>
            <person name="Sieber C.M.K."/>
            <person name="Emerson J.B."/>
            <person name="Anantharaman K."/>
            <person name="Thomas B.C."/>
            <person name="Malmstrom R."/>
            <person name="Stieglmeier M."/>
            <person name="Klingl A."/>
            <person name="Woyke T."/>
            <person name="Ryan C.M."/>
            <person name="Banfield J.F."/>
        </authorList>
    </citation>
    <scope>NUCLEOTIDE SEQUENCE [LARGE SCALE GENOMIC DNA]</scope>
</reference>
<dbReference type="InterPro" id="IPR029044">
    <property type="entry name" value="Nucleotide-diphossugar_trans"/>
</dbReference>
<evidence type="ECO:0000313" key="2">
    <source>
        <dbReference type="EMBL" id="PIT88141.1"/>
    </source>
</evidence>
<protein>
    <submittedName>
        <fullName evidence="2">Glucose-1-phosphate cytidylyltransferase</fullName>
    </submittedName>
</protein>
<dbReference type="InterPro" id="IPR005835">
    <property type="entry name" value="NTP_transferase_dom"/>
</dbReference>